<organism evidence="1 2">
    <name type="scientific">Catenuloplanes niger</name>
    <dbReference type="NCBI Taxonomy" id="587534"/>
    <lineage>
        <taxon>Bacteria</taxon>
        <taxon>Bacillati</taxon>
        <taxon>Actinomycetota</taxon>
        <taxon>Actinomycetes</taxon>
        <taxon>Micromonosporales</taxon>
        <taxon>Micromonosporaceae</taxon>
        <taxon>Catenuloplanes</taxon>
    </lineage>
</organism>
<keyword evidence="2" id="KW-1185">Reference proteome</keyword>
<reference evidence="1 2" key="1">
    <citation type="submission" date="2023-07" db="EMBL/GenBank/DDBJ databases">
        <title>Sequencing the genomes of 1000 actinobacteria strains.</title>
        <authorList>
            <person name="Klenk H.-P."/>
        </authorList>
    </citation>
    <scope>NUCLEOTIDE SEQUENCE [LARGE SCALE GENOMIC DNA]</scope>
    <source>
        <strain evidence="1 2">DSM 44711</strain>
    </source>
</reference>
<protein>
    <submittedName>
        <fullName evidence="1">Uncharacterized protein</fullName>
    </submittedName>
</protein>
<evidence type="ECO:0000313" key="1">
    <source>
        <dbReference type="EMBL" id="MDR7324417.1"/>
    </source>
</evidence>
<dbReference type="Proteomes" id="UP001183629">
    <property type="component" value="Unassembled WGS sequence"/>
</dbReference>
<proteinExistence type="predicted"/>
<dbReference type="AlphaFoldDB" id="A0AAE4CUH4"/>
<dbReference type="RefSeq" id="WP_310417787.1">
    <property type="nucleotide sequence ID" value="NZ_JAVDYC010000001.1"/>
</dbReference>
<gene>
    <name evidence="1" type="ORF">J2S44_004667</name>
</gene>
<evidence type="ECO:0000313" key="2">
    <source>
        <dbReference type="Proteomes" id="UP001183629"/>
    </source>
</evidence>
<accession>A0AAE4CUH4</accession>
<sequence length="54" mass="5732">MSPVPIEIISRPQQALSTVIRSAPAPEPTGVVITQIDDLTGGNQRGCGDDNPYR</sequence>
<dbReference type="EMBL" id="JAVDYC010000001">
    <property type="protein sequence ID" value="MDR7324417.1"/>
    <property type="molecule type" value="Genomic_DNA"/>
</dbReference>
<name>A0AAE4CUH4_9ACTN</name>
<comment type="caution">
    <text evidence="1">The sequence shown here is derived from an EMBL/GenBank/DDBJ whole genome shotgun (WGS) entry which is preliminary data.</text>
</comment>